<feature type="compositionally biased region" description="Polar residues" evidence="1">
    <location>
        <begin position="11"/>
        <end position="30"/>
    </location>
</feature>
<feature type="compositionally biased region" description="Pro residues" evidence="1">
    <location>
        <begin position="797"/>
        <end position="814"/>
    </location>
</feature>
<dbReference type="GeneID" id="37067857"/>
<evidence type="ECO:0000259" key="2">
    <source>
        <dbReference type="Pfam" id="PF25009"/>
    </source>
</evidence>
<feature type="compositionally biased region" description="Polar residues" evidence="1">
    <location>
        <begin position="702"/>
        <end position="717"/>
    </location>
</feature>
<dbReference type="EMBL" id="MSFL01000001">
    <property type="protein sequence ID" value="PWY92400.1"/>
    <property type="molecule type" value="Genomic_DNA"/>
</dbReference>
<feature type="domain" description="DUF7877" evidence="3">
    <location>
        <begin position="62"/>
        <end position="172"/>
    </location>
</feature>
<dbReference type="Pfam" id="PF25009">
    <property type="entry name" value="DUF7785"/>
    <property type="match status" value="1"/>
</dbReference>
<reference evidence="4 5" key="1">
    <citation type="submission" date="2016-12" db="EMBL/GenBank/DDBJ databases">
        <title>The genomes of Aspergillus section Nigri reveals drivers in fungal speciation.</title>
        <authorList>
            <consortium name="DOE Joint Genome Institute"/>
            <person name="Vesth T.C."/>
            <person name="Nybo J."/>
            <person name="Theobald S."/>
            <person name="Brandl J."/>
            <person name="Frisvad J.C."/>
            <person name="Nielsen K.F."/>
            <person name="Lyhne E.K."/>
            <person name="Kogle M.E."/>
            <person name="Kuo A."/>
            <person name="Riley R."/>
            <person name="Clum A."/>
            <person name="Nolan M."/>
            <person name="Lipzen A."/>
            <person name="Salamov A."/>
            <person name="Henrissat B."/>
            <person name="Wiebenga A."/>
            <person name="De Vries R.P."/>
            <person name="Grigoriev I.V."/>
            <person name="Mortensen U.H."/>
            <person name="Andersen M.R."/>
            <person name="Baker S.E."/>
        </authorList>
    </citation>
    <scope>NUCLEOTIDE SEQUENCE [LARGE SCALE GENOMIC DNA]</scope>
    <source>
        <strain evidence="4 5">CBS 117.55</strain>
    </source>
</reference>
<accession>A0A317X733</accession>
<feature type="compositionally biased region" description="Basic and acidic residues" evidence="1">
    <location>
        <begin position="473"/>
        <end position="490"/>
    </location>
</feature>
<dbReference type="VEuPathDB" id="FungiDB:BO70DRAFT_383961"/>
<feature type="compositionally biased region" description="Polar residues" evidence="1">
    <location>
        <begin position="615"/>
        <end position="626"/>
    </location>
</feature>
<protein>
    <submittedName>
        <fullName evidence="4">Uncharacterized protein</fullName>
    </submittedName>
</protein>
<name>A0A317X733_9EURO</name>
<feature type="domain" description="DUF7785" evidence="2">
    <location>
        <begin position="488"/>
        <end position="584"/>
    </location>
</feature>
<comment type="caution">
    <text evidence="4">The sequence shown here is derived from an EMBL/GenBank/DDBJ whole genome shotgun (WGS) entry which is preliminary data.</text>
</comment>
<dbReference type="InterPro" id="IPR057199">
    <property type="entry name" value="DUF7877"/>
</dbReference>
<feature type="compositionally biased region" description="Pro residues" evidence="1">
    <location>
        <begin position="644"/>
        <end position="659"/>
    </location>
</feature>
<dbReference type="Proteomes" id="UP000247233">
    <property type="component" value="Unassembled WGS sequence"/>
</dbReference>
<evidence type="ECO:0000313" key="4">
    <source>
        <dbReference type="EMBL" id="PWY92400.1"/>
    </source>
</evidence>
<dbReference type="OrthoDB" id="5354458at2759"/>
<evidence type="ECO:0000259" key="3">
    <source>
        <dbReference type="Pfam" id="PF25289"/>
    </source>
</evidence>
<dbReference type="AlphaFoldDB" id="A0A317X733"/>
<evidence type="ECO:0000313" key="5">
    <source>
        <dbReference type="Proteomes" id="UP000247233"/>
    </source>
</evidence>
<feature type="region of interest" description="Disordered" evidence="1">
    <location>
        <begin position="841"/>
        <end position="883"/>
    </location>
</feature>
<feature type="region of interest" description="Disordered" evidence="1">
    <location>
        <begin position="85"/>
        <end position="111"/>
    </location>
</feature>
<dbReference type="RefSeq" id="XP_025404139.1">
    <property type="nucleotide sequence ID" value="XM_025545620.1"/>
</dbReference>
<keyword evidence="5" id="KW-1185">Reference proteome</keyword>
<feature type="region of interest" description="Disordered" evidence="1">
    <location>
        <begin position="508"/>
        <end position="541"/>
    </location>
</feature>
<feature type="region of interest" description="Disordered" evidence="1">
    <location>
        <begin position="349"/>
        <end position="380"/>
    </location>
</feature>
<sequence>MSADEGGGTASVPTTNGEQPQNTPEPSTLATPGKRKRVSSHDDKVAQDAGASAVQAQEKAKLQETLRNLVEILSKNDTDLHLLSCPLPLSPAKPRSKRAKMSGDKDESSSIQVRVASDRYNSLSEFLSDIEKASAAVIERNKAQATVAPADGTPLTETVNRIAAFKKQLNSLVRQAHVSQSNIKTEASEEDGEAPAKSPPAAVETRSEGLSLTLFGNPANPKQLYSSLQKTVKVPLSSDEPGADKFVEVQAPLPEVGLPNGITTTKVQLFDAEAATKGPKRTFGEVFAPRSTLPQLEAPRKARASTRNTTNGWIDPFEAITDYKAFLGDRNNYCLAPLPSGQWLQYGGVTSSPSSYNRRPKQQSSQQPGEELINDDPALGPDEDAALLQGVYSSFAPSFDSSGSVVQVDSKNLVWWSKRGARRLHTLVSIPLLEEAKEGSSTVQPGNIGELDESTLEEMVKTFNPEDFTDNVFHTDKTSEGEEGGESREMSEVLGEVSELLETLSSYQRIRNLEPVRPTTQSTGPKETTPENSGSDTPSEAEQMVYETLKSSLATVVSTLPPYAVAKLDGNQLADLNISQKILIENPDYSGTMEKDDYALQQERAMAMGMPGGANRTSTPSRTGSFQAPPPYNQRAYTANAANPRPPPQAPPFQAPQPYYPGRQNSASAPYTPGGAQSFGGARPPSTPQPRPGYFPAYAQVTPYNAGNTVPQYQRPGQNGYHPYPAQQGSPQPYTPRPGQPAPYNASYAAGAGAGAGAGRSASPQKPPAYATPRGSYIPPGSANPQQRYVPQQQPGQQPPPYGNYPSNQAPPPSGGYSNSAAAMTYARSAAEQAIMMERNKAQLAAAAQHRPSSATPQPVGEGTLSQDRSVTPGGKPNGTPIS</sequence>
<feature type="compositionally biased region" description="Low complexity" evidence="1">
    <location>
        <begin position="784"/>
        <end position="796"/>
    </location>
</feature>
<organism evidence="4 5">
    <name type="scientific">Aspergillus heteromorphus CBS 117.55</name>
    <dbReference type="NCBI Taxonomy" id="1448321"/>
    <lineage>
        <taxon>Eukaryota</taxon>
        <taxon>Fungi</taxon>
        <taxon>Dikarya</taxon>
        <taxon>Ascomycota</taxon>
        <taxon>Pezizomycotina</taxon>
        <taxon>Eurotiomycetes</taxon>
        <taxon>Eurotiomycetidae</taxon>
        <taxon>Eurotiales</taxon>
        <taxon>Aspergillaceae</taxon>
        <taxon>Aspergillus</taxon>
        <taxon>Aspergillus subgen. Circumdati</taxon>
    </lineage>
</organism>
<evidence type="ECO:0000256" key="1">
    <source>
        <dbReference type="SAM" id="MobiDB-lite"/>
    </source>
</evidence>
<feature type="compositionally biased region" description="Polar residues" evidence="1">
    <location>
        <begin position="349"/>
        <end position="368"/>
    </location>
</feature>
<feature type="region of interest" description="Disordered" evidence="1">
    <location>
        <begin position="612"/>
        <end position="821"/>
    </location>
</feature>
<dbReference type="STRING" id="1448321.A0A317X733"/>
<dbReference type="Pfam" id="PF25289">
    <property type="entry name" value="DUF7877"/>
    <property type="match status" value="1"/>
</dbReference>
<feature type="region of interest" description="Disordered" evidence="1">
    <location>
        <begin position="180"/>
        <end position="207"/>
    </location>
</feature>
<proteinExistence type="predicted"/>
<feature type="compositionally biased region" description="Polar residues" evidence="1">
    <location>
        <begin position="518"/>
        <end position="540"/>
    </location>
</feature>
<gene>
    <name evidence="4" type="ORF">BO70DRAFT_383961</name>
</gene>
<feature type="region of interest" description="Disordered" evidence="1">
    <location>
        <begin position="468"/>
        <end position="490"/>
    </location>
</feature>
<dbReference type="InterPro" id="IPR056687">
    <property type="entry name" value="DUF7785"/>
</dbReference>
<feature type="region of interest" description="Disordered" evidence="1">
    <location>
        <begin position="1"/>
        <end position="60"/>
    </location>
</feature>